<dbReference type="PIRSF" id="PIRSF018637">
    <property type="entry name" value="TrmK"/>
    <property type="match status" value="1"/>
</dbReference>
<dbReference type="STRING" id="626369.HMPREF0446_00428"/>
<comment type="caution">
    <text evidence="1">The sequence shown here is derived from an EMBL/GenBank/DDBJ whole genome shotgun (WGS) entry which is preliminary data.</text>
</comment>
<dbReference type="Proteomes" id="UP000002939">
    <property type="component" value="Unassembled WGS sequence"/>
</dbReference>
<dbReference type="InterPro" id="IPR006901">
    <property type="entry name" value="TrmK"/>
</dbReference>
<dbReference type="AlphaFoldDB" id="D0BKE3"/>
<proteinExistence type="predicted"/>
<dbReference type="Pfam" id="PF04816">
    <property type="entry name" value="TrmK"/>
    <property type="match status" value="1"/>
</dbReference>
<evidence type="ECO:0000313" key="2">
    <source>
        <dbReference type="Proteomes" id="UP000002939"/>
    </source>
</evidence>
<accession>D0BKE3</accession>
<dbReference type="Gene3D" id="3.40.50.150">
    <property type="entry name" value="Vaccinia Virus protein VP39"/>
    <property type="match status" value="1"/>
</dbReference>
<dbReference type="InterPro" id="IPR029063">
    <property type="entry name" value="SAM-dependent_MTases_sf"/>
</dbReference>
<gene>
    <name evidence="1" type="ORF">HMPREF0446_00428</name>
</gene>
<dbReference type="Gene3D" id="1.10.287.1890">
    <property type="match status" value="1"/>
</dbReference>
<dbReference type="EMBL" id="ACRF02000013">
    <property type="protein sequence ID" value="EEW93546.1"/>
    <property type="molecule type" value="Genomic_DNA"/>
</dbReference>
<name>D0BKE3_9LACT</name>
<protein>
    <recommendedName>
        <fullName evidence="3">SAM-dependent methyltransferase</fullName>
    </recommendedName>
</protein>
<reference evidence="1" key="2">
    <citation type="submission" date="2011-10" db="EMBL/GenBank/DDBJ databases">
        <title>The Genome Sequence of Granulicatella elegans ATCC 700633.</title>
        <authorList>
            <consortium name="The Broad Institute Genome Sequencing Platform"/>
            <consortium name="The Broad Institute Genome Sequencing Center for Infectious Disease"/>
            <person name="Earl A."/>
            <person name="Ward D."/>
            <person name="Feldgarden M."/>
            <person name="Gevers D."/>
            <person name="Sibley C.D."/>
            <person name="Field T.R."/>
            <person name="Grinwis M."/>
            <person name="Eshaghurshan C.S."/>
            <person name="Surette M.G."/>
            <person name="Young S.K."/>
            <person name="Zeng Q."/>
            <person name="Gargeya S."/>
            <person name="Fitzgerald M."/>
            <person name="Haas B."/>
            <person name="Abouelleil A."/>
            <person name="Alvarado L."/>
            <person name="Arachchi H.M."/>
            <person name="Berlin A."/>
            <person name="Brown A."/>
            <person name="Chapman S.B."/>
            <person name="Chen Z."/>
            <person name="Dunbar C."/>
            <person name="Freedman E."/>
            <person name="Gearin G."/>
            <person name="Goldberg J."/>
            <person name="Griggs A."/>
            <person name="Gujja S."/>
            <person name="Heiman D."/>
            <person name="Howarth C."/>
            <person name="Larson L."/>
            <person name="Lui A."/>
            <person name="MacDonald P.J.P."/>
            <person name="Montmayeur A."/>
            <person name="Murphy C."/>
            <person name="Neiman D."/>
            <person name="Pearson M."/>
            <person name="Priest M."/>
            <person name="Roberts A."/>
            <person name="Saif S."/>
            <person name="Shea T."/>
            <person name="Shenoy N."/>
            <person name="Sisk P."/>
            <person name="Stolte C."/>
            <person name="Sykes S."/>
            <person name="Wortman J."/>
            <person name="Nusbaum C."/>
            <person name="Birren B."/>
        </authorList>
    </citation>
    <scope>NUCLEOTIDE SEQUENCE [LARGE SCALE GENOMIC DNA]</scope>
    <source>
        <strain evidence="1">ATCC 700633</strain>
    </source>
</reference>
<keyword evidence="2" id="KW-1185">Reference proteome</keyword>
<dbReference type="HOGENOM" id="CLU_071037_0_0_9"/>
<evidence type="ECO:0000313" key="1">
    <source>
        <dbReference type="EMBL" id="EEW93546.1"/>
    </source>
</evidence>
<sequence length="236" mass="26631">MSVELGPRLKTVASFLEGVTLLCDVGSDHAYLPVYAIQQGLITHAIAGEVVKGPYESAMQTVQDYVLNDKISVRLGDGLDVVTSEDEVKAISICGMGGELIARILEQGRVNGTLTGNEKLVLQPNVAEHLLRQWLVDHHYEILEEVVVEDHHRLYEIIVAEKREESVPLTATQIKFGPKLIENPTDLVIRKWERQLRKIEEILTQLKQSKEIPIEKVETFNHQYLELKGLIDHANR</sequence>
<evidence type="ECO:0008006" key="3">
    <source>
        <dbReference type="Google" id="ProtNLM"/>
    </source>
</evidence>
<dbReference type="RefSeq" id="WP_006702702.1">
    <property type="nucleotide sequence ID" value="NZ_KI391971.1"/>
</dbReference>
<dbReference type="OrthoDB" id="5881184at2"/>
<dbReference type="PANTHER" id="PTHR38451">
    <property type="entry name" value="TRNA (ADENINE(22)-N(1))-METHYLTRANSFERASE"/>
    <property type="match status" value="1"/>
</dbReference>
<organism evidence="1 2">
    <name type="scientific">Granulicatella elegans ATCC 700633</name>
    <dbReference type="NCBI Taxonomy" id="626369"/>
    <lineage>
        <taxon>Bacteria</taxon>
        <taxon>Bacillati</taxon>
        <taxon>Bacillota</taxon>
        <taxon>Bacilli</taxon>
        <taxon>Lactobacillales</taxon>
        <taxon>Carnobacteriaceae</taxon>
        <taxon>Granulicatella</taxon>
    </lineage>
</organism>
<dbReference type="eggNOG" id="COG2384">
    <property type="taxonomic scope" value="Bacteria"/>
</dbReference>
<dbReference type="PANTHER" id="PTHR38451:SF1">
    <property type="entry name" value="TRNA (ADENINE(22)-N(1))-METHYLTRANSFERASE"/>
    <property type="match status" value="1"/>
</dbReference>
<dbReference type="GO" id="GO:0160105">
    <property type="term" value="F:tRNA (adenine(22)-N1)-methyltransferase activity"/>
    <property type="evidence" value="ECO:0007669"/>
    <property type="project" value="InterPro"/>
</dbReference>
<reference evidence="1" key="1">
    <citation type="submission" date="2009-09" db="EMBL/GenBank/DDBJ databases">
        <authorList>
            <consortium name="The Broad Institute Genome Sequencing Platform"/>
            <person name="Ward D."/>
            <person name="Feldgarden M."/>
            <person name="Earl A."/>
            <person name="Young S.K."/>
            <person name="Zeng Q."/>
            <person name="Koehrsen M."/>
            <person name="Alvarado L."/>
            <person name="Berlin A."/>
            <person name="Bochicchio J."/>
            <person name="Borenstein D."/>
            <person name="Chapman S.B."/>
            <person name="Chen Z."/>
            <person name="Engels R."/>
            <person name="Freedman E."/>
            <person name="Gellesch M."/>
            <person name="Goldberg J."/>
            <person name="Griggs A."/>
            <person name="Gujja S."/>
            <person name="Heilman E."/>
            <person name="Heiman D."/>
            <person name="Hepburn T."/>
            <person name="Howarth C."/>
            <person name="Jen D."/>
            <person name="Larson L."/>
            <person name="Lewis B."/>
            <person name="Mehta T."/>
            <person name="Park D."/>
            <person name="Pearson M."/>
            <person name="Roberts A."/>
            <person name="Saif S."/>
            <person name="Shea T."/>
            <person name="Shenoy N."/>
            <person name="Sisk P."/>
            <person name="Stolte C."/>
            <person name="Sykes S."/>
            <person name="Thomson T."/>
            <person name="Walk T."/>
            <person name="White J."/>
            <person name="Yandava C."/>
            <person name="Sibley C.D."/>
            <person name="Field T.R."/>
            <person name="Grinwis M."/>
            <person name="Eshaghurshan C.S."/>
            <person name="Surette M.G."/>
            <person name="Haas B."/>
            <person name="Nusbaum C."/>
            <person name="Birren B."/>
        </authorList>
    </citation>
    <scope>NUCLEOTIDE SEQUENCE [LARGE SCALE GENOMIC DNA]</scope>
    <source>
        <strain evidence="1">ATCC 700633</strain>
    </source>
</reference>